<organism evidence="2 3">
    <name type="scientific">Dethiosulfovibrio peptidovorans DSM 11002</name>
    <dbReference type="NCBI Taxonomy" id="469381"/>
    <lineage>
        <taxon>Bacteria</taxon>
        <taxon>Thermotogati</taxon>
        <taxon>Synergistota</taxon>
        <taxon>Synergistia</taxon>
        <taxon>Synergistales</taxon>
        <taxon>Dethiosulfovibrionaceae</taxon>
        <taxon>Dethiosulfovibrio</taxon>
    </lineage>
</organism>
<evidence type="ECO:0000313" key="2">
    <source>
        <dbReference type="EMBL" id="EFC90243.1"/>
    </source>
</evidence>
<keyword evidence="3" id="KW-1185">Reference proteome</keyword>
<keyword evidence="1" id="KW-1133">Transmembrane helix</keyword>
<name>D2Z325_9BACT</name>
<feature type="transmembrane region" description="Helical" evidence="1">
    <location>
        <begin position="6"/>
        <end position="23"/>
    </location>
</feature>
<dbReference type="RefSeq" id="WP_005658839.1">
    <property type="nucleotide sequence ID" value="NZ_ABTR02000001.1"/>
</dbReference>
<sequence length="184" mass="20055">MSGRFLWFSVVIAVVVGFSFMLYSDLKLDYLEVANFAGEVGGVELKDVTLRRSMSGDLWTFLVRSVSKEGSIGKLKDVTGRRVGPDGSVWSLASPEGEYDSSGDRLVLCDSTGIFEEKKENFDWIAPVILWGGASSDRWSFPDGLTISGDHYSLTGKSAEASPSEGVVVQEGVMVWWHEAGSGR</sequence>
<dbReference type="Proteomes" id="UP000006427">
    <property type="component" value="Unassembled WGS sequence"/>
</dbReference>
<dbReference type="EMBL" id="ABTR02000001">
    <property type="protein sequence ID" value="EFC90243.1"/>
    <property type="molecule type" value="Genomic_DNA"/>
</dbReference>
<dbReference type="OrthoDB" id="5936at2"/>
<evidence type="ECO:0000313" key="3">
    <source>
        <dbReference type="Proteomes" id="UP000006427"/>
    </source>
</evidence>
<gene>
    <name evidence="2" type="ORF">Dpep_0211</name>
</gene>
<evidence type="ECO:0000256" key="1">
    <source>
        <dbReference type="SAM" id="Phobius"/>
    </source>
</evidence>
<dbReference type="AlphaFoldDB" id="D2Z325"/>
<evidence type="ECO:0008006" key="4">
    <source>
        <dbReference type="Google" id="ProtNLM"/>
    </source>
</evidence>
<keyword evidence="1" id="KW-0812">Transmembrane</keyword>
<keyword evidence="1" id="KW-0472">Membrane</keyword>
<dbReference type="PaxDb" id="469381-Dpep_0211"/>
<proteinExistence type="predicted"/>
<dbReference type="STRING" id="469381.Dpep_0211"/>
<accession>D2Z325</accession>
<reference evidence="2 3" key="1">
    <citation type="journal article" date="2010" name="Stand. Genomic Sci.">
        <title>Permanent draft genome sequence of Dethiosulfovibrio peptidovorans type strain (SEBR 4207).</title>
        <authorList>
            <person name="Labutti K."/>
            <person name="Mayilraj S."/>
            <person name="Clum A."/>
            <person name="Lucas S."/>
            <person name="Glavina Del Rio T."/>
            <person name="Nolan M."/>
            <person name="Tice H."/>
            <person name="Cheng J.F."/>
            <person name="Pitluck S."/>
            <person name="Liolios K."/>
            <person name="Ivanova N."/>
            <person name="Mavromatis K."/>
            <person name="Mikhailova N."/>
            <person name="Pati A."/>
            <person name="Goodwin L."/>
            <person name="Chen A."/>
            <person name="Palaniappan K."/>
            <person name="Land M."/>
            <person name="Hauser L."/>
            <person name="Chang Y.J."/>
            <person name="Jeffries C.D."/>
            <person name="Rohde M."/>
            <person name="Spring S."/>
            <person name="Goker M."/>
            <person name="Woyke T."/>
            <person name="Bristow J."/>
            <person name="Eisen J.A."/>
            <person name="Markowitz V."/>
            <person name="Hugenholtz P."/>
            <person name="Kyrpides N.C."/>
            <person name="Klenk H.P."/>
            <person name="Lapidus A."/>
        </authorList>
    </citation>
    <scope>NUCLEOTIDE SEQUENCE [LARGE SCALE GENOMIC DNA]</scope>
    <source>
        <strain evidence="2 3">DSM 11002</strain>
    </source>
</reference>
<comment type="caution">
    <text evidence="2">The sequence shown here is derived from an EMBL/GenBank/DDBJ whole genome shotgun (WGS) entry which is preliminary data.</text>
</comment>
<protein>
    <recommendedName>
        <fullName evidence="4">LPS export ABC transporter periplasmic protein LptC</fullName>
    </recommendedName>
</protein>